<comment type="caution">
    <text evidence="3">The sequence shown here is derived from an EMBL/GenBank/DDBJ whole genome shotgun (WGS) entry which is preliminary data.</text>
</comment>
<sequence>MKILVTGAAGFIGSHLSERLHAMGHEVIGVDNYSPYYDIDLKNRNARVLKDKGISIIDLDINSYELAEHMPSHLDFVFHLAAHPGISDASTFDNYFSNNFLGTQRLIEFVESFEKQPYFVNIATSSIYGLEATYSETTPPKPASWYGVTKLAAEQLVLAKVRENKLKGTSLRLFSVYGPRERPDKLYTRLIDCALNNTHFPLFEGSEKHLRSFTYVGDIIDGMVSVIGKEDVCNGEIFNLGTEKESTTAKGIATVEGILETHIKKEIQPPRAGDQSRTKANIDKARELLDYNPQTTLEEGLQQQVKWYKDSFM</sequence>
<dbReference type="PANTHER" id="PTHR43000">
    <property type="entry name" value="DTDP-D-GLUCOSE 4,6-DEHYDRATASE-RELATED"/>
    <property type="match status" value="1"/>
</dbReference>
<dbReference type="Proteomes" id="UP000077013">
    <property type="component" value="Unassembled WGS sequence"/>
</dbReference>
<gene>
    <name evidence="3" type="ORF">ULVI_14935</name>
</gene>
<organism evidence="3 4">
    <name type="scientific">Cochleicola gelatinilyticus</name>
    <dbReference type="NCBI Taxonomy" id="1763537"/>
    <lineage>
        <taxon>Bacteria</taxon>
        <taxon>Pseudomonadati</taxon>
        <taxon>Bacteroidota</taxon>
        <taxon>Flavobacteriia</taxon>
        <taxon>Flavobacteriales</taxon>
        <taxon>Flavobacteriaceae</taxon>
        <taxon>Cochleicola</taxon>
    </lineage>
</organism>
<evidence type="ECO:0000259" key="2">
    <source>
        <dbReference type="Pfam" id="PF01370"/>
    </source>
</evidence>
<proteinExistence type="inferred from homology"/>
<dbReference type="OrthoDB" id="9801785at2"/>
<reference evidence="3 4" key="1">
    <citation type="submission" date="2016-02" db="EMBL/GenBank/DDBJ databases">
        <title>Ulvibacter sp. LPB0005, isolated from Thais luteostoma.</title>
        <authorList>
            <person name="Shin S.-K."/>
            <person name="Yi H."/>
        </authorList>
    </citation>
    <scope>NUCLEOTIDE SEQUENCE [LARGE SCALE GENOMIC DNA]</scope>
    <source>
        <strain evidence="3 4">LPB0005</strain>
    </source>
</reference>
<dbReference type="Gene3D" id="3.40.50.720">
    <property type="entry name" value="NAD(P)-binding Rossmann-like Domain"/>
    <property type="match status" value="1"/>
</dbReference>
<dbReference type="PRINTS" id="PR01713">
    <property type="entry name" value="NUCEPIMERASE"/>
</dbReference>
<evidence type="ECO:0000256" key="1">
    <source>
        <dbReference type="ARBA" id="ARBA00007637"/>
    </source>
</evidence>
<evidence type="ECO:0000313" key="3">
    <source>
        <dbReference type="EMBL" id="OAB75768.1"/>
    </source>
</evidence>
<dbReference type="InterPro" id="IPR001509">
    <property type="entry name" value="Epimerase_deHydtase"/>
</dbReference>
<dbReference type="EMBL" id="LRXL01000053">
    <property type="protein sequence ID" value="OAB75768.1"/>
    <property type="molecule type" value="Genomic_DNA"/>
</dbReference>
<accession>A0A167EQ80</accession>
<comment type="similarity">
    <text evidence="1">Belongs to the NAD(P)-dependent epimerase/dehydratase family.</text>
</comment>
<name>A0A167EQ80_9FLAO</name>
<evidence type="ECO:0000313" key="4">
    <source>
        <dbReference type="Proteomes" id="UP000077013"/>
    </source>
</evidence>
<protein>
    <submittedName>
        <fullName evidence="3">3-beta hydroxysteroid dehydrogenase</fullName>
    </submittedName>
</protein>
<feature type="domain" description="NAD-dependent epimerase/dehydratase" evidence="2">
    <location>
        <begin position="3"/>
        <end position="241"/>
    </location>
</feature>
<dbReference type="RefSeq" id="WP_068593607.1">
    <property type="nucleotide sequence ID" value="NZ_LRXL01000053.1"/>
</dbReference>
<dbReference type="SUPFAM" id="SSF51735">
    <property type="entry name" value="NAD(P)-binding Rossmann-fold domains"/>
    <property type="match status" value="1"/>
</dbReference>
<dbReference type="AlphaFoldDB" id="A0A167EQ80"/>
<keyword evidence="4" id="KW-1185">Reference proteome</keyword>
<dbReference type="InterPro" id="IPR036291">
    <property type="entry name" value="NAD(P)-bd_dom_sf"/>
</dbReference>
<dbReference type="Pfam" id="PF01370">
    <property type="entry name" value="Epimerase"/>
    <property type="match status" value="1"/>
</dbReference>
<dbReference type="STRING" id="1763537.ULVI_14935"/>